<dbReference type="Proteomes" id="UP000325004">
    <property type="component" value="Chromosome"/>
</dbReference>
<dbReference type="AlphaFoldDB" id="A0A5C0UFE3"/>
<dbReference type="InterPro" id="IPR027417">
    <property type="entry name" value="P-loop_NTPase"/>
</dbReference>
<evidence type="ECO:0000313" key="7">
    <source>
        <dbReference type="Proteomes" id="UP000325004"/>
    </source>
</evidence>
<reference evidence="6 7" key="1">
    <citation type="submission" date="2019-08" db="EMBL/GenBank/DDBJ databases">
        <title>Highly reduced genomes of protist endosymbionts show evolutionary convergence.</title>
        <authorList>
            <person name="George E."/>
            <person name="Husnik F."/>
            <person name="Tashyreva D."/>
            <person name="Prokopchuk G."/>
            <person name="Horak A."/>
            <person name="Kwong W.K."/>
            <person name="Lukes J."/>
            <person name="Keeling P.J."/>
        </authorList>
    </citation>
    <scope>NUCLEOTIDE SEQUENCE [LARGE SCALE GENOMIC DNA]</scope>
    <source>
        <strain evidence="6">1604LC</strain>
    </source>
</reference>
<gene>
    <name evidence="3 6" type="primary">dnaX</name>
    <name evidence="6" type="ORF">FZC34_02790</name>
</gene>
<organism evidence="6 7">
    <name type="scientific">Candidatus Cytomitobacter primus</name>
    <dbReference type="NCBI Taxonomy" id="2066024"/>
    <lineage>
        <taxon>Bacteria</taxon>
        <taxon>Pseudomonadati</taxon>
        <taxon>Pseudomonadota</taxon>
        <taxon>Alphaproteobacteria</taxon>
        <taxon>Holosporales</taxon>
        <taxon>Holosporaceae</taxon>
        <taxon>Candidatus Cytomitobacter</taxon>
    </lineage>
</organism>
<evidence type="ECO:0000256" key="4">
    <source>
        <dbReference type="SAM" id="MobiDB-lite"/>
    </source>
</evidence>
<keyword evidence="3" id="KW-0547">Nucleotide-binding</keyword>
<dbReference type="OrthoDB" id="9810148at2"/>
<evidence type="ECO:0000256" key="1">
    <source>
        <dbReference type="ARBA" id="ARBA00022932"/>
    </source>
</evidence>
<proteinExistence type="inferred from homology"/>
<dbReference type="Gene3D" id="3.40.50.300">
    <property type="entry name" value="P-loop containing nucleotide triphosphate hydrolases"/>
    <property type="match status" value="1"/>
</dbReference>
<keyword evidence="3 6" id="KW-0808">Transferase</keyword>
<dbReference type="GO" id="GO:0005524">
    <property type="term" value="F:ATP binding"/>
    <property type="evidence" value="ECO:0007669"/>
    <property type="project" value="UniProtKB-KW"/>
</dbReference>
<dbReference type="RefSeq" id="WP_148971936.1">
    <property type="nucleotide sequence ID" value="NZ_CP043316.1"/>
</dbReference>
<evidence type="ECO:0000256" key="2">
    <source>
        <dbReference type="ARBA" id="ARBA00049244"/>
    </source>
</evidence>
<comment type="subunit">
    <text evidence="3">DNA polymerase III contains a core (composed of alpha, epsilon and theta chains) that associates with a tau subunit. This core dimerizes to form the POLIII' complex. PolIII' associates with the gamma complex (composed of gamma, delta, delta', psi and chi chains) and with the beta chain to form the complete DNA polymerase III complex.</text>
</comment>
<dbReference type="CDD" id="cd00009">
    <property type="entry name" value="AAA"/>
    <property type="match status" value="1"/>
</dbReference>
<dbReference type="InterPro" id="IPR012763">
    <property type="entry name" value="DNA_pol_III_sug/sutau_N"/>
</dbReference>
<dbReference type="SUPFAM" id="SSF52540">
    <property type="entry name" value="P-loop containing nucleoside triphosphate hydrolases"/>
    <property type="match status" value="1"/>
</dbReference>
<dbReference type="GO" id="GO:0009360">
    <property type="term" value="C:DNA polymerase III complex"/>
    <property type="evidence" value="ECO:0007669"/>
    <property type="project" value="InterPro"/>
</dbReference>
<dbReference type="InterPro" id="IPR003593">
    <property type="entry name" value="AAA+_ATPase"/>
</dbReference>
<evidence type="ECO:0000313" key="6">
    <source>
        <dbReference type="EMBL" id="QEK38815.1"/>
    </source>
</evidence>
<dbReference type="Gene3D" id="1.10.8.60">
    <property type="match status" value="1"/>
</dbReference>
<keyword evidence="3 6" id="KW-0548">Nucleotidyltransferase</keyword>
<dbReference type="SMART" id="SM00382">
    <property type="entry name" value="AAA"/>
    <property type="match status" value="1"/>
</dbReference>
<dbReference type="PANTHER" id="PTHR11669">
    <property type="entry name" value="REPLICATION FACTOR C / DNA POLYMERASE III GAMMA-TAU SUBUNIT"/>
    <property type="match status" value="1"/>
</dbReference>
<dbReference type="EMBL" id="CP043316">
    <property type="protein sequence ID" value="QEK38815.1"/>
    <property type="molecule type" value="Genomic_DNA"/>
</dbReference>
<keyword evidence="1 3" id="KW-0239">DNA-directed DNA polymerase</keyword>
<comment type="function">
    <text evidence="3">DNA polymerase III is a complex, multichain enzyme responsible for most of the replicative synthesis in bacteria. This DNA polymerase also exhibits 3' to 5' exonuclease activity.</text>
</comment>
<comment type="similarity">
    <text evidence="3">Belongs to the DnaX/STICHEL family.</text>
</comment>
<dbReference type="PANTHER" id="PTHR11669:SF0">
    <property type="entry name" value="PROTEIN STICHEL-LIKE 2"/>
    <property type="match status" value="1"/>
</dbReference>
<keyword evidence="7" id="KW-1185">Reference proteome</keyword>
<dbReference type="Pfam" id="PF13177">
    <property type="entry name" value="DNA_pol3_delta2"/>
    <property type="match status" value="1"/>
</dbReference>
<dbReference type="InterPro" id="IPR050238">
    <property type="entry name" value="DNA_Rep/Repair_Clamp_Loader"/>
</dbReference>
<evidence type="ECO:0000259" key="5">
    <source>
        <dbReference type="SMART" id="SM00382"/>
    </source>
</evidence>
<sequence>MKSNLPRQARPRKFQNVIGQDLAVKLLHNGLKRNLLGNVCLLHGPAGVGKTTLARLIAQWICCEKHVDDEPCGECKGCVDCMNGTHPDVFELDGASNTSVDSIRTLLDGSIYKPVVANKRVYIIDEVHMLSRSAISALLKTLEEPNDYIQFVLATTDLDKIPKTIISRCFRISLDSINKDSMQSHMTNLADQYGINISASAIKIITLSSYGSMRQAIAVLEQAALLFDNKVNDKDLQKMLGLTSDDNLQNIIKCIKENNQLSLKQLIKQIISEGSDALNIIRQILFELRQLGNVSEKDIALGYMLAQSSVELHQSPYPEEILDLHLAKAAMIYAISPDSMRDTQMHTVSSNAYSKSIDIQVNAMPNELKMNKDVNVDNKNVELNNTKSDSSADAKSDKGKDNIGNKDNIENKGSNDKNSNDKDSADVSLRKLAYDMFNKN</sequence>
<dbReference type="GO" id="GO:0006261">
    <property type="term" value="P:DNA-templated DNA replication"/>
    <property type="evidence" value="ECO:0007669"/>
    <property type="project" value="TreeGrafter"/>
</dbReference>
<dbReference type="NCBIfam" id="TIGR02397">
    <property type="entry name" value="dnaX_nterm"/>
    <property type="match status" value="1"/>
</dbReference>
<feature type="domain" description="AAA+ ATPase" evidence="5">
    <location>
        <begin position="36"/>
        <end position="180"/>
    </location>
</feature>
<comment type="catalytic activity">
    <reaction evidence="2 3">
        <text>DNA(n) + a 2'-deoxyribonucleoside 5'-triphosphate = DNA(n+1) + diphosphate</text>
        <dbReference type="Rhea" id="RHEA:22508"/>
        <dbReference type="Rhea" id="RHEA-COMP:17339"/>
        <dbReference type="Rhea" id="RHEA-COMP:17340"/>
        <dbReference type="ChEBI" id="CHEBI:33019"/>
        <dbReference type="ChEBI" id="CHEBI:61560"/>
        <dbReference type="ChEBI" id="CHEBI:173112"/>
        <dbReference type="EC" id="2.7.7.7"/>
    </reaction>
</comment>
<feature type="compositionally biased region" description="Basic and acidic residues" evidence="4">
    <location>
        <begin position="390"/>
        <end position="428"/>
    </location>
</feature>
<keyword evidence="3" id="KW-0067">ATP-binding</keyword>
<dbReference type="GO" id="GO:0003887">
    <property type="term" value="F:DNA-directed DNA polymerase activity"/>
    <property type="evidence" value="ECO:0007669"/>
    <property type="project" value="UniProtKB-KW"/>
</dbReference>
<keyword evidence="3" id="KW-0235">DNA replication</keyword>
<dbReference type="EC" id="2.7.7.7" evidence="3"/>
<dbReference type="KEGG" id="cpri:FZC34_02790"/>
<protein>
    <recommendedName>
        <fullName evidence="3">DNA polymerase III subunit gamma/tau</fullName>
        <ecNumber evidence="3">2.7.7.7</ecNumber>
    </recommendedName>
</protein>
<name>A0A5C0UFE3_9PROT</name>
<feature type="region of interest" description="Disordered" evidence="4">
    <location>
        <begin position="372"/>
        <end position="428"/>
    </location>
</feature>
<evidence type="ECO:0000256" key="3">
    <source>
        <dbReference type="RuleBase" id="RU364063"/>
    </source>
</evidence>
<accession>A0A5C0UFE3</accession>